<proteinExistence type="predicted"/>
<feature type="compositionally biased region" description="Low complexity" evidence="1">
    <location>
        <begin position="1166"/>
        <end position="1175"/>
    </location>
</feature>
<feature type="region of interest" description="Disordered" evidence="1">
    <location>
        <begin position="239"/>
        <end position="259"/>
    </location>
</feature>
<dbReference type="PANTHER" id="PTHR35767">
    <property type="entry name" value="HAPLESS PROTEIN"/>
    <property type="match status" value="1"/>
</dbReference>
<name>A0A7J7LTV7_9MAGN</name>
<feature type="compositionally biased region" description="Basic and acidic residues" evidence="1">
    <location>
        <begin position="239"/>
        <end position="254"/>
    </location>
</feature>
<feature type="region of interest" description="Disordered" evidence="1">
    <location>
        <begin position="484"/>
        <end position="588"/>
    </location>
</feature>
<evidence type="ECO:0000313" key="3">
    <source>
        <dbReference type="Proteomes" id="UP000541444"/>
    </source>
</evidence>
<protein>
    <recommendedName>
        <fullName evidence="4">UBZ4-type domain-containing protein</fullName>
    </recommendedName>
</protein>
<evidence type="ECO:0008006" key="4">
    <source>
        <dbReference type="Google" id="ProtNLM"/>
    </source>
</evidence>
<dbReference type="Gene3D" id="3.30.160.60">
    <property type="entry name" value="Classic Zinc Finger"/>
    <property type="match status" value="1"/>
</dbReference>
<keyword evidence="3" id="KW-1185">Reference proteome</keyword>
<dbReference type="AlphaFoldDB" id="A0A7J7LTV7"/>
<feature type="region of interest" description="Disordered" evidence="1">
    <location>
        <begin position="1129"/>
        <end position="1175"/>
    </location>
</feature>
<feature type="region of interest" description="Disordered" evidence="1">
    <location>
        <begin position="662"/>
        <end position="681"/>
    </location>
</feature>
<comment type="caution">
    <text evidence="2">The sequence shown here is derived from an EMBL/GenBank/DDBJ whole genome shotgun (WGS) entry which is preliminary data.</text>
</comment>
<gene>
    <name evidence="2" type="ORF">GIB67_033333</name>
</gene>
<organism evidence="2 3">
    <name type="scientific">Kingdonia uniflora</name>
    <dbReference type="NCBI Taxonomy" id="39325"/>
    <lineage>
        <taxon>Eukaryota</taxon>
        <taxon>Viridiplantae</taxon>
        <taxon>Streptophyta</taxon>
        <taxon>Embryophyta</taxon>
        <taxon>Tracheophyta</taxon>
        <taxon>Spermatophyta</taxon>
        <taxon>Magnoliopsida</taxon>
        <taxon>Ranunculales</taxon>
        <taxon>Circaeasteraceae</taxon>
        <taxon>Kingdonia</taxon>
    </lineage>
</organism>
<dbReference type="EMBL" id="JACGCM010002017">
    <property type="protein sequence ID" value="KAF6145974.1"/>
    <property type="molecule type" value="Genomic_DNA"/>
</dbReference>
<evidence type="ECO:0000256" key="1">
    <source>
        <dbReference type="SAM" id="MobiDB-lite"/>
    </source>
</evidence>
<dbReference type="OrthoDB" id="1929441at2759"/>
<feature type="compositionally biased region" description="Basic and acidic residues" evidence="1">
    <location>
        <begin position="454"/>
        <end position="464"/>
    </location>
</feature>
<feature type="compositionally biased region" description="Basic and acidic residues" evidence="1">
    <location>
        <begin position="544"/>
        <end position="553"/>
    </location>
</feature>
<feature type="region of interest" description="Disordered" evidence="1">
    <location>
        <begin position="835"/>
        <end position="862"/>
    </location>
</feature>
<reference evidence="2 3" key="1">
    <citation type="journal article" date="2020" name="IScience">
        <title>Genome Sequencing of the Endangered Kingdonia uniflora (Circaeasteraceae, Ranunculales) Reveals Potential Mechanisms of Evolutionary Specialization.</title>
        <authorList>
            <person name="Sun Y."/>
            <person name="Deng T."/>
            <person name="Zhang A."/>
            <person name="Moore M.J."/>
            <person name="Landis J.B."/>
            <person name="Lin N."/>
            <person name="Zhang H."/>
            <person name="Zhang X."/>
            <person name="Huang J."/>
            <person name="Zhang X."/>
            <person name="Sun H."/>
            <person name="Wang H."/>
        </authorList>
    </citation>
    <scope>NUCLEOTIDE SEQUENCE [LARGE SCALE GENOMIC DNA]</scope>
    <source>
        <strain evidence="2">TB1705</strain>
        <tissue evidence="2">Leaf</tissue>
    </source>
</reference>
<dbReference type="PANTHER" id="PTHR35767:SF1">
    <property type="entry name" value="HAPLESS PROTEIN"/>
    <property type="match status" value="1"/>
</dbReference>
<feature type="compositionally biased region" description="Polar residues" evidence="1">
    <location>
        <begin position="1129"/>
        <end position="1140"/>
    </location>
</feature>
<accession>A0A7J7LTV7</accession>
<dbReference type="Proteomes" id="UP000541444">
    <property type="component" value="Unassembled WGS sequence"/>
</dbReference>
<sequence length="1202" mass="132430">MRSRAHYGGAAVTESIMILEPILGFRFEYISRSLNSEAHALSFHSPSSLISSHFIWRSETEGGVDSVSKLWDCLIFGYAGDYWKHHHQGGGVIQMLVIDDPPPSDLPSSTTTTTTSCCFANTNNLQIFSIRDYVFNSRHKDIQTNWPFSNKHLHRLLKHDINHLLPPFQPAHHLTPSFNNNAISGIQEADQTQTQTQTPFVAEEEEEENQSLLKKLVTADEYHALQGEAVVQILELDPHPHPCEPQKKRKKEETNTMSDPMGSKICPVCKTFNSTSNTTLNAHIDQCLSSDASQSKLTKHRVKIRKMRSMVDIYASAIRCTLEELDTRNGSTWAHVDSNLPTTQIKQQRLTPVDIEDNNGAVYFDSNGTKLRIISNFCQGSTSTIGETSSKAILKDRPEEGIIFSPDRRKTLSTRLKHTPQKKKLCLLEPADRSQITEMPERRNVIDKNLDKEASLSDHQKAHSEINQSDSGTVRQWVCSKGTENLNKFNGTDPKRDVGNPLHMAGDPLRERIQPNIGTSSIEGSHVLKFPSSSRSSISSLKNKKMERPKYGERVAQNRTKTRMPPGGCMSKLPTSSGKFVSSPKRKRVEVCPAPAKISDGSQKADTNKRESCNPFLRNAKELSSIRSGSIVGPSFPNSKSYETNEHSVLKKPRLRRSLAEIDEQVGAHPQEKGTSTTSGREEFVGVERQMSEPGLCTLNSAATLDFHFDTLSEAFVSEIQKPACSSEIQSNSLPSIENLTRPIDGKEALVPITDQSLYENQLAYGTNEVINQDADKALEKVCRVEDPRLSSPEVQSTGYGADIAPGALGSFLLNYGEMSSGEFRANSTLTSSQIHSSQDPHLMVDRDSSRSPVSTTSAIFHPPPARTDKCLRLESSSEPLVQSCLSWKEGAYPCPSTIYRESQFLRQQSMGSYYPSIGPDSPSSIQTSRNSEIASPFFESPRRPVSADPSSIYSEQRLPRLGDLTYDELSSQVRPPSTSNLVIRLMGKNLVVANNNNDIPAQLKLSSSVVQNDFTKLKYSTHLVCSTGNAPNSDCGSFYPTSAVAYNQQPQAPPGNSGGFRGPFLRHELNGEPTPNTLTCYVDRVIADPHTQHFNPYLLREAICTADSSRNEANSRIMNSNSYPEAAFSQPSPFLTSEPTEGPNHSFLVPSPGPGVANASSARQAGNSEGSAGAASRNPFMCAFPSTGHLSRGKCYPAGYI</sequence>
<evidence type="ECO:0000313" key="2">
    <source>
        <dbReference type="EMBL" id="KAF6145974.1"/>
    </source>
</evidence>
<feature type="region of interest" description="Disordered" evidence="1">
    <location>
        <begin position="454"/>
        <end position="473"/>
    </location>
</feature>